<feature type="region of interest" description="Disordered" evidence="1">
    <location>
        <begin position="1"/>
        <end position="24"/>
    </location>
</feature>
<evidence type="ECO:0000313" key="3">
    <source>
        <dbReference type="Proteomes" id="UP000274515"/>
    </source>
</evidence>
<dbReference type="InterPro" id="IPR018727">
    <property type="entry name" value="DUF2267"/>
</dbReference>
<accession>A0A3R8P2K9</accession>
<dbReference type="Gene3D" id="1.10.490.110">
    <property type="entry name" value="Uncharacterized conserved protein DUF2267"/>
    <property type="match status" value="1"/>
</dbReference>
<dbReference type="AlphaFoldDB" id="A0A3R8P2K9"/>
<reference evidence="2 3" key="1">
    <citation type="submission" date="2018-11" db="EMBL/GenBank/DDBJ databases">
        <title>Saccharopolyspora rhizosphaerae sp. nov., an actinomycete isolated from rhizosphere soil in Thailand.</title>
        <authorList>
            <person name="Intra B."/>
            <person name="Euanorasetr J."/>
            <person name="Take A."/>
            <person name="Inahashi Y."/>
            <person name="Mori M."/>
            <person name="Panbangred W."/>
            <person name="Matsumoto A."/>
        </authorList>
    </citation>
    <scope>NUCLEOTIDE SEQUENCE [LARGE SCALE GENOMIC DNA]</scope>
    <source>
        <strain evidence="2 3">H219</strain>
    </source>
</reference>
<evidence type="ECO:0000313" key="2">
    <source>
        <dbReference type="EMBL" id="RRO18679.1"/>
    </source>
</evidence>
<organism evidence="2 3">
    <name type="scientific">Saccharopolyspora rhizosphaerae</name>
    <dbReference type="NCBI Taxonomy" id="2492662"/>
    <lineage>
        <taxon>Bacteria</taxon>
        <taxon>Bacillati</taxon>
        <taxon>Actinomycetota</taxon>
        <taxon>Actinomycetes</taxon>
        <taxon>Pseudonocardiales</taxon>
        <taxon>Pseudonocardiaceae</taxon>
        <taxon>Saccharopolyspora</taxon>
    </lineage>
</organism>
<evidence type="ECO:0000256" key="1">
    <source>
        <dbReference type="SAM" id="MobiDB-lite"/>
    </source>
</evidence>
<sequence length="130" mass="14265">MKYDEFLNQFRERGGPSDREHADAAAKQVLAALGQRLAGNEPHDLAGQLPVELKDPLMRPTGEAEIGDDLEDFLRRVAHREGHGCSTDDALRHAQAVMSTIGSFVSGGEIQDLRSQLPTDYAPLFEPVRA</sequence>
<gene>
    <name evidence="2" type="ORF">EIL87_06075</name>
</gene>
<dbReference type="RefSeq" id="WP_125089178.1">
    <property type="nucleotide sequence ID" value="NZ_RSAA01000006.1"/>
</dbReference>
<dbReference type="Pfam" id="PF10025">
    <property type="entry name" value="DUF2267"/>
    <property type="match status" value="1"/>
</dbReference>
<keyword evidence="3" id="KW-1185">Reference proteome</keyword>
<proteinExistence type="predicted"/>
<protein>
    <submittedName>
        <fullName evidence="2">DUF2267 domain-containing protein</fullName>
    </submittedName>
</protein>
<dbReference type="OrthoDB" id="952780at2"/>
<name>A0A3R8P2K9_9PSEU</name>
<dbReference type="Proteomes" id="UP000274515">
    <property type="component" value="Unassembled WGS sequence"/>
</dbReference>
<comment type="caution">
    <text evidence="2">The sequence shown here is derived from an EMBL/GenBank/DDBJ whole genome shotgun (WGS) entry which is preliminary data.</text>
</comment>
<dbReference type="InterPro" id="IPR038282">
    <property type="entry name" value="DUF2267_sf"/>
</dbReference>
<dbReference type="EMBL" id="RSAA01000006">
    <property type="protein sequence ID" value="RRO18679.1"/>
    <property type="molecule type" value="Genomic_DNA"/>
</dbReference>